<feature type="domain" description="Mammalian cell entry C-terminal" evidence="4">
    <location>
        <begin position="120"/>
        <end position="294"/>
    </location>
</feature>
<dbReference type="Proteomes" id="UP000586918">
    <property type="component" value="Unassembled WGS sequence"/>
</dbReference>
<dbReference type="RefSeq" id="WP_169415105.1">
    <property type="nucleotide sequence ID" value="NZ_JAAXKZ010000110.1"/>
</dbReference>
<dbReference type="InterPro" id="IPR024516">
    <property type="entry name" value="Mce_C"/>
</dbReference>
<evidence type="ECO:0000313" key="6">
    <source>
        <dbReference type="Proteomes" id="UP000586918"/>
    </source>
</evidence>
<dbReference type="PANTHER" id="PTHR33371:SF17">
    <property type="entry name" value="MCE-FAMILY PROTEIN MCE1B"/>
    <property type="match status" value="1"/>
</dbReference>
<feature type="region of interest" description="Disordered" evidence="1">
    <location>
        <begin position="333"/>
        <end position="389"/>
    </location>
</feature>
<sequence length="389" mass="40407">MRQIPFAPLAKFLSLALVTALATTVLALTIANAQGGDRANYLARFTDATGLLVGDDVRIAGVVVGSVDSVEIVDRRLAEVSFSVDAAQRLPASVTASVLYKNLIGQRYLSLGQGAGATGATLSPGDTIPVEQTRPPLNLTTLFNGFKPLFTGLDAGQINQLSNEIVQVLQGQGGTVQNLLASTSSLTNTIADRDQVIGQVIDNLNSVLETVNARDQQLSDLVQNLQALVSGLAEDREPIGDAIESIGELTTVTAGFVGEARPALRDDIDALGDLAGNLNEAEPTVDRVLQNLPGKLNTISRAGSYGSWFQFFMCRISGSVGISGVVGPQEIPAFSSDDPRCGPNPDGVEGRPRPLLPGVPPIPPVQQPVPAPPSAPNVPGLPALSAGGN</sequence>
<keyword evidence="6" id="KW-1185">Reference proteome</keyword>
<comment type="caution">
    <text evidence="5">The sequence shown here is derived from an EMBL/GenBank/DDBJ whole genome shotgun (WGS) entry which is preliminary data.</text>
</comment>
<dbReference type="Pfam" id="PF11887">
    <property type="entry name" value="Mce4_CUP1"/>
    <property type="match status" value="1"/>
</dbReference>
<feature type="domain" description="Mce/MlaD" evidence="3">
    <location>
        <begin position="41"/>
        <end position="113"/>
    </location>
</feature>
<evidence type="ECO:0000259" key="4">
    <source>
        <dbReference type="Pfam" id="PF11887"/>
    </source>
</evidence>
<dbReference type="GO" id="GO:0051701">
    <property type="term" value="P:biological process involved in interaction with host"/>
    <property type="evidence" value="ECO:0007669"/>
    <property type="project" value="TreeGrafter"/>
</dbReference>
<organism evidence="5 6">
    <name type="scientific">Pseudonocardia bannensis</name>
    <dbReference type="NCBI Taxonomy" id="630973"/>
    <lineage>
        <taxon>Bacteria</taxon>
        <taxon>Bacillati</taxon>
        <taxon>Actinomycetota</taxon>
        <taxon>Actinomycetes</taxon>
        <taxon>Pseudonocardiales</taxon>
        <taxon>Pseudonocardiaceae</taxon>
        <taxon>Pseudonocardia</taxon>
    </lineage>
</organism>
<evidence type="ECO:0000256" key="1">
    <source>
        <dbReference type="SAM" id="MobiDB-lite"/>
    </source>
</evidence>
<dbReference type="InterPro" id="IPR052336">
    <property type="entry name" value="MlaD_Phospholipid_Transporter"/>
</dbReference>
<dbReference type="SUPFAM" id="SSF58104">
    <property type="entry name" value="Methyl-accepting chemotaxis protein (MCP) signaling domain"/>
    <property type="match status" value="1"/>
</dbReference>
<protein>
    <submittedName>
        <fullName evidence="5">MCE family protein</fullName>
    </submittedName>
</protein>
<dbReference type="AlphaFoldDB" id="A0A848DNM3"/>
<dbReference type="NCBIfam" id="TIGR00996">
    <property type="entry name" value="Mtu_fam_mce"/>
    <property type="match status" value="1"/>
</dbReference>
<reference evidence="5 6" key="1">
    <citation type="submission" date="2020-04" db="EMBL/GenBank/DDBJ databases">
        <authorList>
            <person name="Klaysubun C."/>
            <person name="Duangmal K."/>
            <person name="Lipun K."/>
        </authorList>
    </citation>
    <scope>NUCLEOTIDE SEQUENCE [LARGE SCALE GENOMIC DNA]</scope>
    <source>
        <strain evidence="5 6">DSM 45300</strain>
    </source>
</reference>
<gene>
    <name evidence="5" type="ORF">HF519_23135</name>
</gene>
<proteinExistence type="predicted"/>
<feature type="compositionally biased region" description="Pro residues" evidence="1">
    <location>
        <begin position="354"/>
        <end position="376"/>
    </location>
</feature>
<dbReference type="GO" id="GO:0005576">
    <property type="term" value="C:extracellular region"/>
    <property type="evidence" value="ECO:0007669"/>
    <property type="project" value="TreeGrafter"/>
</dbReference>
<dbReference type="InterPro" id="IPR005693">
    <property type="entry name" value="Mce"/>
</dbReference>
<dbReference type="Pfam" id="PF02470">
    <property type="entry name" value="MlaD"/>
    <property type="match status" value="1"/>
</dbReference>
<dbReference type="InterPro" id="IPR003399">
    <property type="entry name" value="Mce/MlaD"/>
</dbReference>
<feature type="chain" id="PRO_5038777967" evidence="2">
    <location>
        <begin position="28"/>
        <end position="389"/>
    </location>
</feature>
<accession>A0A848DNM3</accession>
<dbReference type="EMBL" id="JAAXKZ010000110">
    <property type="protein sequence ID" value="NMH94420.1"/>
    <property type="molecule type" value="Genomic_DNA"/>
</dbReference>
<name>A0A848DNM3_9PSEU</name>
<dbReference type="PANTHER" id="PTHR33371">
    <property type="entry name" value="INTERMEMBRANE PHOSPHOLIPID TRANSPORT SYSTEM BINDING PROTEIN MLAD-RELATED"/>
    <property type="match status" value="1"/>
</dbReference>
<evidence type="ECO:0000313" key="5">
    <source>
        <dbReference type="EMBL" id="NMH94420.1"/>
    </source>
</evidence>
<feature type="signal peptide" evidence="2">
    <location>
        <begin position="1"/>
        <end position="27"/>
    </location>
</feature>
<evidence type="ECO:0000256" key="2">
    <source>
        <dbReference type="SAM" id="SignalP"/>
    </source>
</evidence>
<keyword evidence="2" id="KW-0732">Signal</keyword>
<evidence type="ECO:0000259" key="3">
    <source>
        <dbReference type="Pfam" id="PF02470"/>
    </source>
</evidence>